<dbReference type="GO" id="GO:0005829">
    <property type="term" value="C:cytosol"/>
    <property type="evidence" value="ECO:0007669"/>
    <property type="project" value="TreeGrafter"/>
</dbReference>
<dbReference type="PROSITE" id="PS01317">
    <property type="entry name" value="SSRP"/>
    <property type="match status" value="1"/>
</dbReference>
<gene>
    <name evidence="3" type="ORF">UFOPK1726_00188</name>
</gene>
<dbReference type="SUPFAM" id="SSF74982">
    <property type="entry name" value="Small protein B (SmpB)"/>
    <property type="match status" value="1"/>
</dbReference>
<dbReference type="CDD" id="cd09294">
    <property type="entry name" value="SmpB"/>
    <property type="match status" value="1"/>
</dbReference>
<dbReference type="GO" id="GO:0003723">
    <property type="term" value="F:RNA binding"/>
    <property type="evidence" value="ECO:0007669"/>
    <property type="project" value="UniProtKB-KW"/>
</dbReference>
<protein>
    <submittedName>
        <fullName evidence="3">Unannotated protein</fullName>
    </submittedName>
</protein>
<dbReference type="InterPro" id="IPR020081">
    <property type="entry name" value="SsrA-bd_prot_CS"/>
</dbReference>
<evidence type="ECO:0000256" key="1">
    <source>
        <dbReference type="ARBA" id="ARBA00022490"/>
    </source>
</evidence>
<dbReference type="NCBIfam" id="NF003843">
    <property type="entry name" value="PRK05422.1"/>
    <property type="match status" value="1"/>
</dbReference>
<evidence type="ECO:0000313" key="3">
    <source>
        <dbReference type="EMBL" id="CAB4569400.1"/>
    </source>
</evidence>
<dbReference type="AlphaFoldDB" id="A0A6J6DYX5"/>
<dbReference type="PANTHER" id="PTHR30308">
    <property type="entry name" value="TMRNA-BINDING COMPONENT OF TRANS-TRANSLATION TAGGING COMPLEX"/>
    <property type="match status" value="1"/>
</dbReference>
<dbReference type="Gene3D" id="2.40.280.10">
    <property type="match status" value="1"/>
</dbReference>
<keyword evidence="2" id="KW-0694">RNA-binding</keyword>
<organism evidence="3">
    <name type="scientific">freshwater metagenome</name>
    <dbReference type="NCBI Taxonomy" id="449393"/>
    <lineage>
        <taxon>unclassified sequences</taxon>
        <taxon>metagenomes</taxon>
        <taxon>ecological metagenomes</taxon>
    </lineage>
</organism>
<dbReference type="EMBL" id="CAEZTT010000010">
    <property type="protein sequence ID" value="CAB4569400.1"/>
    <property type="molecule type" value="Genomic_DNA"/>
</dbReference>
<dbReference type="HAMAP" id="MF_00023">
    <property type="entry name" value="SmpB"/>
    <property type="match status" value="1"/>
</dbReference>
<proteinExistence type="inferred from homology"/>
<dbReference type="Pfam" id="PF01668">
    <property type="entry name" value="SmpB"/>
    <property type="match status" value="1"/>
</dbReference>
<keyword evidence="1" id="KW-0963">Cytoplasm</keyword>
<dbReference type="GO" id="GO:0070930">
    <property type="term" value="P:trans-translation-dependent protein tagging"/>
    <property type="evidence" value="ECO:0007669"/>
    <property type="project" value="TreeGrafter"/>
</dbReference>
<dbReference type="InterPro" id="IPR023620">
    <property type="entry name" value="SmpB"/>
</dbReference>
<name>A0A6J6DYX5_9ZZZZ</name>
<evidence type="ECO:0000256" key="2">
    <source>
        <dbReference type="ARBA" id="ARBA00022884"/>
    </source>
</evidence>
<reference evidence="3" key="1">
    <citation type="submission" date="2020-05" db="EMBL/GenBank/DDBJ databases">
        <authorList>
            <person name="Chiriac C."/>
            <person name="Salcher M."/>
            <person name="Ghai R."/>
            <person name="Kavagutti S V."/>
        </authorList>
    </citation>
    <scope>NUCLEOTIDE SEQUENCE</scope>
</reference>
<dbReference type="InterPro" id="IPR000037">
    <property type="entry name" value="SsrA-bd_prot"/>
</dbReference>
<sequence length="158" mass="17748">MAREQGRKLIAQNKKARHDYLLGDTYEAGIQLVGTEVKSLRAGRASLVDGFAEIRNGEAWLRNVHIPEYEQGSWTNHEPRRARKLLLKRDQLRKLIKATKEKGTTIVPVSLYFKDGFAKVEIAVATGKQAHDKRQTIAARDAAKEAARAMGRRAKGDE</sequence>
<dbReference type="PANTHER" id="PTHR30308:SF2">
    <property type="entry name" value="SSRA-BINDING PROTEIN"/>
    <property type="match status" value="1"/>
</dbReference>
<dbReference type="NCBIfam" id="TIGR00086">
    <property type="entry name" value="smpB"/>
    <property type="match status" value="1"/>
</dbReference>
<accession>A0A6J6DYX5</accession>